<reference evidence="1" key="2">
    <citation type="submission" date="2024-03" db="EMBL/GenBank/DDBJ databases">
        <authorList>
            <person name="Bromfield E.S.P."/>
            <person name="Cloutier S."/>
        </authorList>
    </citation>
    <scope>NUCLEOTIDE SEQUENCE</scope>
    <source>
        <strain evidence="1">5S5</strain>
    </source>
</reference>
<evidence type="ECO:0000313" key="1">
    <source>
        <dbReference type="EMBL" id="WXC78140.1"/>
    </source>
</evidence>
<name>A0ABZ2NUH6_9BRAD</name>
<evidence type="ECO:0000313" key="2">
    <source>
        <dbReference type="Proteomes" id="UP001432046"/>
    </source>
</evidence>
<dbReference type="Proteomes" id="UP001432046">
    <property type="component" value="Chromosome"/>
</dbReference>
<keyword evidence="2" id="KW-1185">Reference proteome</keyword>
<proteinExistence type="predicted"/>
<accession>A0ABZ2NUH6</accession>
<dbReference type="EMBL" id="CP147711">
    <property type="protein sequence ID" value="WXC78140.1"/>
    <property type="molecule type" value="Genomic_DNA"/>
</dbReference>
<dbReference type="RefSeq" id="WP_338833656.1">
    <property type="nucleotide sequence ID" value="NZ_CP147711.1"/>
</dbReference>
<gene>
    <name evidence="1" type="ORF">WDK88_32725</name>
</gene>
<sequence>MRTPEVKRTNQRRPIIVDVASPDIKPRGVFALDLADDETARMVARKIAAATGRRVTLRDADMIATDFLDLSRCLSHSPVSVYRCPIVQRDDGLFQIGTGDDAPGPFESRNLAAAVAFRRSDTLLNLEAV</sequence>
<protein>
    <submittedName>
        <fullName evidence="1">Uncharacterized protein</fullName>
    </submittedName>
</protein>
<organism evidence="1 2">
    <name type="scientific">Bradyrhizobium septentrionale</name>
    <dbReference type="NCBI Taxonomy" id="1404411"/>
    <lineage>
        <taxon>Bacteria</taxon>
        <taxon>Pseudomonadati</taxon>
        <taxon>Pseudomonadota</taxon>
        <taxon>Alphaproteobacteria</taxon>
        <taxon>Hyphomicrobiales</taxon>
        <taxon>Nitrobacteraceae</taxon>
        <taxon>Bradyrhizobium</taxon>
    </lineage>
</organism>
<reference evidence="1" key="1">
    <citation type="journal article" date="2021" name="Int. J. Syst. Evol. Microbiol.">
        <title>Bradyrhizobium septentrionale sp. nov. (sv. septentrionale) and Bradyrhizobium quebecense sp. nov. (sv. septentrionale) associated with legumes native to Canada possess rearranged symbiosis genes and numerous insertion sequences.</title>
        <authorList>
            <person name="Bromfield E.S.P."/>
            <person name="Cloutier S."/>
        </authorList>
    </citation>
    <scope>NUCLEOTIDE SEQUENCE</scope>
    <source>
        <strain evidence="1">5S5</strain>
    </source>
</reference>